<comment type="subcellular location">
    <subcellularLocation>
        <location evidence="1 7">Cell membrane</location>
        <topology evidence="1 7">Multi-pass membrane protein</topology>
    </subcellularLocation>
</comment>
<proteinExistence type="inferred from homology"/>
<dbReference type="Pfam" id="PF00528">
    <property type="entry name" value="BPD_transp_1"/>
    <property type="match status" value="1"/>
</dbReference>
<evidence type="ECO:0000256" key="6">
    <source>
        <dbReference type="ARBA" id="ARBA00023136"/>
    </source>
</evidence>
<dbReference type="AlphaFoldDB" id="A0A4V2QGP9"/>
<dbReference type="PROSITE" id="PS50928">
    <property type="entry name" value="ABC_TM1"/>
    <property type="match status" value="1"/>
</dbReference>
<protein>
    <submittedName>
        <fullName evidence="9">Putative aldouronate transport system permease protein</fullName>
    </submittedName>
</protein>
<dbReference type="PANTHER" id="PTHR43744:SF9">
    <property type="entry name" value="POLYGALACTURONAN_RHAMNOGALACTURONAN TRANSPORT SYSTEM PERMEASE PROTEIN YTCP"/>
    <property type="match status" value="1"/>
</dbReference>
<feature type="transmembrane region" description="Helical" evidence="7">
    <location>
        <begin position="250"/>
        <end position="269"/>
    </location>
</feature>
<dbReference type="Proteomes" id="UP000295008">
    <property type="component" value="Unassembled WGS sequence"/>
</dbReference>
<evidence type="ECO:0000256" key="3">
    <source>
        <dbReference type="ARBA" id="ARBA00022475"/>
    </source>
</evidence>
<keyword evidence="6 7" id="KW-0472">Membrane</keyword>
<comment type="caution">
    <text evidence="9">The sequence shown here is derived from an EMBL/GenBank/DDBJ whole genome shotgun (WGS) entry which is preliminary data.</text>
</comment>
<reference evidence="9 10" key="1">
    <citation type="submission" date="2019-03" db="EMBL/GenBank/DDBJ databases">
        <title>Genomic Encyclopedia of Type Strains, Phase IV (KMG-IV): sequencing the most valuable type-strain genomes for metagenomic binning, comparative biology and taxonomic classification.</title>
        <authorList>
            <person name="Goeker M."/>
        </authorList>
    </citation>
    <scope>NUCLEOTIDE SEQUENCE [LARGE SCALE GENOMIC DNA]</scope>
    <source>
        <strain evidence="9 10">LX-B</strain>
    </source>
</reference>
<feature type="transmembrane region" description="Helical" evidence="7">
    <location>
        <begin position="109"/>
        <end position="128"/>
    </location>
</feature>
<name>A0A4V2QGP9_HYDET</name>
<dbReference type="RefSeq" id="WP_132012135.1">
    <property type="nucleotide sequence ID" value="NZ_SLUN01000001.1"/>
</dbReference>
<sequence>MVYQLSLGRKVFLVLNVTLCVLIALAVLFPLWMALVTSLAPDHQVIYRDFIMLPTEINFNCYAVVFQSGYMRGFLNSIFVTVVGTALSMVLTLLAGYVLAQKDLVFRRFFMGFIFVTMVFDAGIMPFYVVVRSLKLIDTYAALFIPVLVSTYNLILVKNYMMSIPESLMESARLDGCSEVGILFKIVIPVSIPIIAAITLFYVVFYWNQYINVLMFINDATKYTIQVLLRQLVFDNASIQSGANRVYSNFKMAVMLVAMLPVLILYPFIQRHFVSGIMLGSIKG</sequence>
<dbReference type="EMBL" id="SLUN01000001">
    <property type="protein sequence ID" value="TCL76727.1"/>
    <property type="molecule type" value="Genomic_DNA"/>
</dbReference>
<dbReference type="InterPro" id="IPR035906">
    <property type="entry name" value="MetI-like_sf"/>
</dbReference>
<feature type="transmembrane region" description="Helical" evidence="7">
    <location>
        <begin position="182"/>
        <end position="207"/>
    </location>
</feature>
<dbReference type="GO" id="GO:0005886">
    <property type="term" value="C:plasma membrane"/>
    <property type="evidence" value="ECO:0007669"/>
    <property type="project" value="UniProtKB-SubCell"/>
</dbReference>
<keyword evidence="10" id="KW-1185">Reference proteome</keyword>
<evidence type="ECO:0000313" key="10">
    <source>
        <dbReference type="Proteomes" id="UP000295008"/>
    </source>
</evidence>
<dbReference type="OrthoDB" id="9810086at2"/>
<evidence type="ECO:0000256" key="1">
    <source>
        <dbReference type="ARBA" id="ARBA00004651"/>
    </source>
</evidence>
<keyword evidence="4 7" id="KW-0812">Transmembrane</keyword>
<feature type="transmembrane region" description="Helical" evidence="7">
    <location>
        <begin position="140"/>
        <end position="161"/>
    </location>
</feature>
<comment type="similarity">
    <text evidence="7">Belongs to the binding-protein-dependent transport system permease family.</text>
</comment>
<keyword evidence="3" id="KW-1003">Cell membrane</keyword>
<feature type="transmembrane region" description="Helical" evidence="7">
    <location>
        <begin position="78"/>
        <end position="100"/>
    </location>
</feature>
<dbReference type="Gene3D" id="1.10.3720.10">
    <property type="entry name" value="MetI-like"/>
    <property type="match status" value="1"/>
</dbReference>
<accession>A0A4V2QGP9</accession>
<evidence type="ECO:0000259" key="8">
    <source>
        <dbReference type="PROSITE" id="PS50928"/>
    </source>
</evidence>
<dbReference type="PANTHER" id="PTHR43744">
    <property type="entry name" value="ABC TRANSPORTER PERMEASE PROTEIN MG189-RELATED-RELATED"/>
    <property type="match status" value="1"/>
</dbReference>
<evidence type="ECO:0000256" key="7">
    <source>
        <dbReference type="RuleBase" id="RU363032"/>
    </source>
</evidence>
<evidence type="ECO:0000256" key="4">
    <source>
        <dbReference type="ARBA" id="ARBA00022692"/>
    </source>
</evidence>
<keyword evidence="2 7" id="KW-0813">Transport</keyword>
<feature type="transmembrane region" description="Helical" evidence="7">
    <location>
        <begin position="12"/>
        <end position="35"/>
    </location>
</feature>
<dbReference type="CDD" id="cd06261">
    <property type="entry name" value="TM_PBP2"/>
    <property type="match status" value="1"/>
</dbReference>
<feature type="domain" description="ABC transmembrane type-1" evidence="8">
    <location>
        <begin position="74"/>
        <end position="269"/>
    </location>
</feature>
<evidence type="ECO:0000313" key="9">
    <source>
        <dbReference type="EMBL" id="TCL76727.1"/>
    </source>
</evidence>
<keyword evidence="5 7" id="KW-1133">Transmembrane helix</keyword>
<dbReference type="InterPro" id="IPR000515">
    <property type="entry name" value="MetI-like"/>
</dbReference>
<organism evidence="9 10">
    <name type="scientific">Hydrogenispora ethanolica</name>
    <dbReference type="NCBI Taxonomy" id="1082276"/>
    <lineage>
        <taxon>Bacteria</taxon>
        <taxon>Bacillati</taxon>
        <taxon>Bacillota</taxon>
        <taxon>Hydrogenispora</taxon>
    </lineage>
</organism>
<dbReference type="GO" id="GO:0055085">
    <property type="term" value="P:transmembrane transport"/>
    <property type="evidence" value="ECO:0007669"/>
    <property type="project" value="InterPro"/>
</dbReference>
<dbReference type="SUPFAM" id="SSF161098">
    <property type="entry name" value="MetI-like"/>
    <property type="match status" value="1"/>
</dbReference>
<evidence type="ECO:0000256" key="2">
    <source>
        <dbReference type="ARBA" id="ARBA00022448"/>
    </source>
</evidence>
<gene>
    <name evidence="9" type="ORF">EDC14_10017</name>
</gene>
<evidence type="ECO:0000256" key="5">
    <source>
        <dbReference type="ARBA" id="ARBA00022989"/>
    </source>
</evidence>